<dbReference type="EMBL" id="CP092886">
    <property type="protein sequence ID" value="UYV84682.1"/>
    <property type="molecule type" value="Genomic_DNA"/>
</dbReference>
<feature type="domain" description="Integrase catalytic" evidence="1">
    <location>
        <begin position="333"/>
        <end position="449"/>
    </location>
</feature>
<dbReference type="PANTHER" id="PTHR37984">
    <property type="entry name" value="PROTEIN CBG26694"/>
    <property type="match status" value="1"/>
</dbReference>
<gene>
    <name evidence="2" type="ORF">LAZ67_X003079</name>
</gene>
<accession>A0ABY6LWD7</accession>
<dbReference type="InterPro" id="IPR012337">
    <property type="entry name" value="RNaseH-like_sf"/>
</dbReference>
<dbReference type="InterPro" id="IPR036397">
    <property type="entry name" value="RNaseH_sf"/>
</dbReference>
<dbReference type="InterPro" id="IPR050951">
    <property type="entry name" value="Retrovirus_Pol_polyprotein"/>
</dbReference>
<dbReference type="InterPro" id="IPR001584">
    <property type="entry name" value="Integrase_cat-core"/>
</dbReference>
<keyword evidence="3" id="KW-1185">Reference proteome</keyword>
<proteinExistence type="predicted"/>
<reference evidence="2 3" key="1">
    <citation type="submission" date="2022-03" db="EMBL/GenBank/DDBJ databases">
        <title>A chromosomal length assembly of Cordylochernes scorpioides.</title>
        <authorList>
            <person name="Zeh D."/>
            <person name="Zeh J."/>
        </authorList>
    </citation>
    <scope>NUCLEOTIDE SEQUENCE [LARGE SCALE GENOMIC DNA]</scope>
    <source>
        <strain evidence="2">IN4F17</strain>
        <tissue evidence="2">Whole Body</tissue>
    </source>
</reference>
<dbReference type="Gene3D" id="3.30.420.10">
    <property type="entry name" value="Ribonuclease H-like superfamily/Ribonuclease H"/>
    <property type="match status" value="1"/>
</dbReference>
<name>A0ABY6LWD7_9ARAC</name>
<dbReference type="PANTHER" id="PTHR37984:SF13">
    <property type="entry name" value="RIBONUCLEASE H"/>
    <property type="match status" value="1"/>
</dbReference>
<dbReference type="InterPro" id="IPR043128">
    <property type="entry name" value="Rev_trsase/Diguanyl_cyclase"/>
</dbReference>
<dbReference type="Gene3D" id="3.30.70.270">
    <property type="match status" value="1"/>
</dbReference>
<evidence type="ECO:0000313" key="2">
    <source>
        <dbReference type="EMBL" id="UYV84682.1"/>
    </source>
</evidence>
<evidence type="ECO:0000259" key="1">
    <source>
        <dbReference type="PROSITE" id="PS50994"/>
    </source>
</evidence>
<dbReference type="PROSITE" id="PS50994">
    <property type="entry name" value="INTEGRASE"/>
    <property type="match status" value="1"/>
</dbReference>
<dbReference type="InterPro" id="IPR043502">
    <property type="entry name" value="DNA/RNA_pol_sf"/>
</dbReference>
<dbReference type="Gene3D" id="3.10.10.10">
    <property type="entry name" value="HIV Type 1 Reverse Transcriptase, subunit A, domain 1"/>
    <property type="match status" value="1"/>
</dbReference>
<organism evidence="2 3">
    <name type="scientific">Cordylochernes scorpioides</name>
    <dbReference type="NCBI Taxonomy" id="51811"/>
    <lineage>
        <taxon>Eukaryota</taxon>
        <taxon>Metazoa</taxon>
        <taxon>Ecdysozoa</taxon>
        <taxon>Arthropoda</taxon>
        <taxon>Chelicerata</taxon>
        <taxon>Arachnida</taxon>
        <taxon>Pseudoscorpiones</taxon>
        <taxon>Cheliferoidea</taxon>
        <taxon>Chernetidae</taxon>
        <taxon>Cordylochernes</taxon>
    </lineage>
</organism>
<sequence length="449" mass="51861">MEIIGQRNVFVKEANQYLRLIVVSEKIQVILIEREWLKQLKLDYSRLFSIKNLNNESNRNSLMDSYADLFNKDLGCLKDVRINFNLKKDMTPVFCKARSLPIFLKNKVENEIDRLVNSDILEPIVHAYWAAPIVSVLEKDGSVRICGDFRCTANKAIESDRHSLSLIDEIFSKLSTSTVLSTRDLSRAYLQKPKRAVVDINTTKGLFSYKRLPYCVAVAPNKFQRIMEGIFADLPGVACYIDDILVAGKEFVDHKQKLDLVFRRLLEKGFKIDKYGLHSLENKESSVRESLDEDQSMPRIKSMPPATISEWTWAETPWHRLHLDLADIISKRIISHLREIFTRFGLPEFLVTDNGRQFVFGEFEQFTKMNGIRHTKPSPYNPSTNGLGLYKLELFMVIFITCVVRPLNGLLKMDSVFYWNQKEQHAFKAFKSALICEPALGHFDYLCPT</sequence>
<dbReference type="Proteomes" id="UP001235939">
    <property type="component" value="Chromosome X"/>
</dbReference>
<dbReference type="Pfam" id="PF00078">
    <property type="entry name" value="RVT_1"/>
    <property type="match status" value="1"/>
</dbReference>
<dbReference type="SUPFAM" id="SSF56672">
    <property type="entry name" value="DNA/RNA polymerases"/>
    <property type="match status" value="2"/>
</dbReference>
<dbReference type="InterPro" id="IPR000477">
    <property type="entry name" value="RT_dom"/>
</dbReference>
<evidence type="ECO:0000313" key="3">
    <source>
        <dbReference type="Proteomes" id="UP001235939"/>
    </source>
</evidence>
<protein>
    <recommendedName>
        <fullName evidence="1">Integrase catalytic domain-containing protein</fullName>
    </recommendedName>
</protein>
<dbReference type="SUPFAM" id="SSF53098">
    <property type="entry name" value="Ribonuclease H-like"/>
    <property type="match status" value="1"/>
</dbReference>
<dbReference type="CDD" id="cd01647">
    <property type="entry name" value="RT_LTR"/>
    <property type="match status" value="1"/>
</dbReference>